<dbReference type="AlphaFoldDB" id="F7XNW2"/>
<dbReference type="PROSITE" id="PS50943">
    <property type="entry name" value="HTH_CROC1"/>
    <property type="match status" value="1"/>
</dbReference>
<dbReference type="EMBL" id="CP002101">
    <property type="protein sequence ID" value="AEH60152.1"/>
    <property type="molecule type" value="Genomic_DNA"/>
</dbReference>
<evidence type="ECO:0000313" key="3">
    <source>
        <dbReference type="Proteomes" id="UP000006622"/>
    </source>
</evidence>
<dbReference type="RefSeq" id="WP_013897591.1">
    <property type="nucleotide sequence ID" value="NC_015676.1"/>
</dbReference>
<dbReference type="PIRSF" id="PIRSF005978">
    <property type="entry name" value="HTH_MJ0621_prd"/>
    <property type="match status" value="1"/>
</dbReference>
<dbReference type="InterPro" id="IPR001387">
    <property type="entry name" value="Cro/C1-type_HTH"/>
</dbReference>
<dbReference type="InterPro" id="IPR010982">
    <property type="entry name" value="Lambda_DNA-bd_dom_sf"/>
</dbReference>
<sequence length="176" mass="19400">MKAADKVIDAAFKSDEEFQKTFAEVIKDDLNMTVVEFSQISGISASTLYKIVSGTREPNVKTLRHIVNTIRGLEEPEHGDFIAIIAARHVLDNINETKRKVGGKLLTIREYSASTMEDAIVAAVRAEREGAKALVCAPIVSPTIEKIIHIPVATIMPKDSLMEAIETAARKIDYTY</sequence>
<dbReference type="Proteomes" id="UP000006622">
    <property type="component" value="Chromosome"/>
</dbReference>
<dbReference type="SUPFAM" id="SSF47413">
    <property type="entry name" value="lambda repressor-like DNA-binding domains"/>
    <property type="match status" value="1"/>
</dbReference>
<dbReference type="Pfam" id="PF01381">
    <property type="entry name" value="HTH_3"/>
    <property type="match status" value="1"/>
</dbReference>
<dbReference type="OrthoDB" id="350214at2157"/>
<dbReference type="HOGENOM" id="CLU_129113_0_0_2"/>
<dbReference type="InterPro" id="IPR016472">
    <property type="entry name" value="Tscrpt_reg_MJ0621_prd"/>
</dbReference>
<evidence type="ECO:0000259" key="1">
    <source>
        <dbReference type="PROSITE" id="PS50943"/>
    </source>
</evidence>
<organism evidence="2 3">
    <name type="scientific">Methanosalsum zhilinae (strain DSM 4017 / NBRC 107636 / OCM 62 / WeN5)</name>
    <name type="common">Methanohalophilus zhilinae</name>
    <dbReference type="NCBI Taxonomy" id="679901"/>
    <lineage>
        <taxon>Archaea</taxon>
        <taxon>Methanobacteriati</taxon>
        <taxon>Methanobacteriota</taxon>
        <taxon>Stenosarchaea group</taxon>
        <taxon>Methanomicrobia</taxon>
        <taxon>Methanosarcinales</taxon>
        <taxon>Methanosarcinaceae</taxon>
        <taxon>Methanosalsum</taxon>
    </lineage>
</organism>
<dbReference type="CDD" id="cd00093">
    <property type="entry name" value="HTH_XRE"/>
    <property type="match status" value="1"/>
</dbReference>
<dbReference type="GO" id="GO:0003677">
    <property type="term" value="F:DNA binding"/>
    <property type="evidence" value="ECO:0007669"/>
    <property type="project" value="InterPro"/>
</dbReference>
<dbReference type="SUPFAM" id="SSF159800">
    <property type="entry name" value="PrpR receptor domain-like"/>
    <property type="match status" value="1"/>
</dbReference>
<proteinExistence type="predicted"/>
<dbReference type="Gene3D" id="1.10.260.40">
    <property type="entry name" value="lambda repressor-like DNA-binding domains"/>
    <property type="match status" value="1"/>
</dbReference>
<feature type="domain" description="HTH cro/C1-type" evidence="1">
    <location>
        <begin position="30"/>
        <end position="63"/>
    </location>
</feature>
<gene>
    <name evidence="2" type="ordered locus">Mzhil_0275</name>
</gene>
<dbReference type="GeneID" id="10821879"/>
<dbReference type="STRING" id="679901.Mzhil_0275"/>
<evidence type="ECO:0000313" key="2">
    <source>
        <dbReference type="EMBL" id="AEH60152.1"/>
    </source>
</evidence>
<accession>F7XNW2</accession>
<name>F7XNW2_METZD</name>
<protein>
    <submittedName>
        <fullName evidence="2">XRE family transcriptional regulator</fullName>
    </submittedName>
</protein>
<dbReference type="KEGG" id="mzh:Mzhil_0275"/>
<reference evidence="2" key="1">
    <citation type="submission" date="2010-07" db="EMBL/GenBank/DDBJ databases">
        <title>The complete genome of Methanosalsum zhilinae DSM 4017.</title>
        <authorList>
            <consortium name="US DOE Joint Genome Institute (JGI-PGF)"/>
            <person name="Lucas S."/>
            <person name="Copeland A."/>
            <person name="Lapidus A."/>
            <person name="Glavina del Rio T."/>
            <person name="Dalin E."/>
            <person name="Tice H."/>
            <person name="Bruce D."/>
            <person name="Goodwin L."/>
            <person name="Pitluck S."/>
            <person name="Kyrpides N."/>
            <person name="Mavromatis K."/>
            <person name="Ovchinnikova G."/>
            <person name="Daligault H."/>
            <person name="Detter J.C."/>
            <person name="Han C."/>
            <person name="Tapia R."/>
            <person name="Larimer F."/>
            <person name="Land M."/>
            <person name="Hauser L."/>
            <person name="Markowitz V."/>
            <person name="Cheng J.-F."/>
            <person name="Hugenholtz P."/>
            <person name="Woyke T."/>
            <person name="Wu D."/>
            <person name="Spring S."/>
            <person name="Schueler E."/>
            <person name="Brambilla E."/>
            <person name="Klenk H.-P."/>
            <person name="Eisen J.A."/>
        </authorList>
    </citation>
    <scope>NUCLEOTIDE SEQUENCE</scope>
    <source>
        <strain evidence="2">DSM 4017</strain>
    </source>
</reference>
<keyword evidence="3" id="KW-1185">Reference proteome</keyword>